<evidence type="ECO:0000256" key="2">
    <source>
        <dbReference type="ARBA" id="ARBA00009773"/>
    </source>
</evidence>
<sequence length="390" mass="42233">MDIANGIRKQTRRLTLAREGRSSAWVDALRADTEQMDSTAPSKRIEKDGLDVASAWAVIGIFLALALAGVYMMSIILIPLTLAVVVGMILGLVAERLSKLGVPRILNAVLLSSAVALVIFLIINSLAGPMATLAHEGPDVFQRTVDRLMPYLEGIKWLHITPQTFESGPMSINVLLENAGNVLHVLANSLTPAIVQGLVFFAALMLFLAGRISLRKTIIMTFSTRTSRLTAIRVINAVEQMLGFYFATAALIYAGIGVVMTAIVYVSGMSVPILWGIFAFLSSFVPFVGIATITAALAIAGIITHDDIVPGLAPAIAFFCVHLAVENLVFPAVMGRQWELNPFVVFIAIIFWTWMWGAVGAMLALPLSLIVMTVINELFFEEKAQPQLPQ</sequence>
<gene>
    <name evidence="7" type="ORF">PY650_01575</name>
</gene>
<keyword evidence="5 6" id="KW-0472">Membrane</keyword>
<evidence type="ECO:0000313" key="7">
    <source>
        <dbReference type="EMBL" id="MDL2404365.1"/>
    </source>
</evidence>
<accession>A0ABT7K6Z4</accession>
<feature type="transmembrane region" description="Helical" evidence="6">
    <location>
        <begin position="52"/>
        <end position="70"/>
    </location>
</feature>
<feature type="transmembrane region" description="Helical" evidence="6">
    <location>
        <begin position="193"/>
        <end position="214"/>
    </location>
</feature>
<evidence type="ECO:0000256" key="4">
    <source>
        <dbReference type="ARBA" id="ARBA00022989"/>
    </source>
</evidence>
<keyword evidence="4 6" id="KW-1133">Transmembrane helix</keyword>
<feature type="transmembrane region" description="Helical" evidence="6">
    <location>
        <begin position="273"/>
        <end position="300"/>
    </location>
</feature>
<evidence type="ECO:0000256" key="1">
    <source>
        <dbReference type="ARBA" id="ARBA00004141"/>
    </source>
</evidence>
<dbReference type="EMBL" id="JARFYN010000002">
    <property type="protein sequence ID" value="MDL2404365.1"/>
    <property type="molecule type" value="Genomic_DNA"/>
</dbReference>
<keyword evidence="8" id="KW-1185">Reference proteome</keyword>
<evidence type="ECO:0000256" key="3">
    <source>
        <dbReference type="ARBA" id="ARBA00022692"/>
    </source>
</evidence>
<keyword evidence="3 6" id="KW-0812">Transmembrane</keyword>
<proteinExistence type="inferred from homology"/>
<dbReference type="PANTHER" id="PTHR21716:SF16">
    <property type="entry name" value="BLL1467 PROTEIN"/>
    <property type="match status" value="1"/>
</dbReference>
<evidence type="ECO:0000313" key="8">
    <source>
        <dbReference type="Proteomes" id="UP001172630"/>
    </source>
</evidence>
<feature type="transmembrane region" description="Helical" evidence="6">
    <location>
        <begin position="76"/>
        <end position="93"/>
    </location>
</feature>
<feature type="transmembrane region" description="Helical" evidence="6">
    <location>
        <begin position="312"/>
        <end position="333"/>
    </location>
</feature>
<dbReference type="PANTHER" id="PTHR21716">
    <property type="entry name" value="TRANSMEMBRANE PROTEIN"/>
    <property type="match status" value="1"/>
</dbReference>
<evidence type="ECO:0000256" key="6">
    <source>
        <dbReference type="SAM" id="Phobius"/>
    </source>
</evidence>
<dbReference type="Pfam" id="PF01594">
    <property type="entry name" value="AI-2E_transport"/>
    <property type="match status" value="1"/>
</dbReference>
<dbReference type="RefSeq" id="WP_285877561.1">
    <property type="nucleotide sequence ID" value="NZ_JARFYN010000002.1"/>
</dbReference>
<feature type="transmembrane region" description="Helical" evidence="6">
    <location>
        <begin position="345"/>
        <end position="375"/>
    </location>
</feature>
<comment type="subcellular location">
    <subcellularLocation>
        <location evidence="1">Membrane</location>
        <topology evidence="1">Multi-pass membrane protein</topology>
    </subcellularLocation>
</comment>
<organism evidence="7 8">
    <name type="scientific">Rhizobium calliandrae</name>
    <dbReference type="NCBI Taxonomy" id="1312182"/>
    <lineage>
        <taxon>Bacteria</taxon>
        <taxon>Pseudomonadati</taxon>
        <taxon>Pseudomonadota</taxon>
        <taxon>Alphaproteobacteria</taxon>
        <taxon>Hyphomicrobiales</taxon>
        <taxon>Rhizobiaceae</taxon>
        <taxon>Rhizobium/Agrobacterium group</taxon>
        <taxon>Rhizobium</taxon>
    </lineage>
</organism>
<name>A0ABT7K6Z4_9HYPH</name>
<protein>
    <submittedName>
        <fullName evidence="7">AI-2E family transporter</fullName>
    </submittedName>
</protein>
<feature type="transmembrane region" description="Helical" evidence="6">
    <location>
        <begin position="105"/>
        <end position="123"/>
    </location>
</feature>
<comment type="similarity">
    <text evidence="2">Belongs to the autoinducer-2 exporter (AI-2E) (TC 2.A.86) family.</text>
</comment>
<reference evidence="7" key="1">
    <citation type="submission" date="2023-06" db="EMBL/GenBank/DDBJ databases">
        <title>Phylogenetic Diversity of Rhizobium strains.</title>
        <authorList>
            <person name="Moura F.T."/>
            <person name="Helene L.C.F."/>
            <person name="Hungria M."/>
        </authorList>
    </citation>
    <scope>NUCLEOTIDE SEQUENCE</scope>
    <source>
        <strain evidence="7">CCGE524</strain>
    </source>
</reference>
<feature type="transmembrane region" description="Helical" evidence="6">
    <location>
        <begin position="242"/>
        <end position="267"/>
    </location>
</feature>
<comment type="caution">
    <text evidence="7">The sequence shown here is derived from an EMBL/GenBank/DDBJ whole genome shotgun (WGS) entry which is preliminary data.</text>
</comment>
<evidence type="ECO:0000256" key="5">
    <source>
        <dbReference type="ARBA" id="ARBA00023136"/>
    </source>
</evidence>
<dbReference type="InterPro" id="IPR002549">
    <property type="entry name" value="AI-2E-like"/>
</dbReference>
<dbReference type="Proteomes" id="UP001172630">
    <property type="component" value="Unassembled WGS sequence"/>
</dbReference>